<comment type="caution">
    <text evidence="1">The sequence shown here is derived from an EMBL/GenBank/DDBJ whole genome shotgun (WGS) entry which is preliminary data.</text>
</comment>
<reference evidence="1" key="2">
    <citation type="submission" date="2021-04" db="EMBL/GenBank/DDBJ databases">
        <authorList>
            <person name="Gilroy R."/>
        </authorList>
    </citation>
    <scope>NUCLEOTIDE SEQUENCE</scope>
    <source>
        <strain evidence="1">ChiHjej12B11-24981</strain>
    </source>
</reference>
<name>A0A9D2A5I1_9BACE</name>
<gene>
    <name evidence="1" type="ORF">H9819_04825</name>
</gene>
<proteinExistence type="predicted"/>
<sequence>MNKRKEEAPEAFPPYGQERSFFRTRSLLLSDEDAFFLGDGKIFTSGGSCFKRQMLFFPSVDEPFPVFFVFSEDTPVRIRYFVV</sequence>
<dbReference type="Proteomes" id="UP000824023">
    <property type="component" value="Unassembled WGS sequence"/>
</dbReference>
<evidence type="ECO:0000313" key="1">
    <source>
        <dbReference type="EMBL" id="HIZ01564.1"/>
    </source>
</evidence>
<dbReference type="EMBL" id="DXCK01000068">
    <property type="protein sequence ID" value="HIZ01564.1"/>
    <property type="molecule type" value="Genomic_DNA"/>
</dbReference>
<organism evidence="1 2">
    <name type="scientific">Candidatus Bacteroides merdipullorum</name>
    <dbReference type="NCBI Taxonomy" id="2838474"/>
    <lineage>
        <taxon>Bacteria</taxon>
        <taxon>Pseudomonadati</taxon>
        <taxon>Bacteroidota</taxon>
        <taxon>Bacteroidia</taxon>
        <taxon>Bacteroidales</taxon>
        <taxon>Bacteroidaceae</taxon>
        <taxon>Bacteroides</taxon>
    </lineage>
</organism>
<reference evidence="1" key="1">
    <citation type="journal article" date="2021" name="PeerJ">
        <title>Extensive microbial diversity within the chicken gut microbiome revealed by metagenomics and culture.</title>
        <authorList>
            <person name="Gilroy R."/>
            <person name="Ravi A."/>
            <person name="Getino M."/>
            <person name="Pursley I."/>
            <person name="Horton D.L."/>
            <person name="Alikhan N.F."/>
            <person name="Baker D."/>
            <person name="Gharbi K."/>
            <person name="Hall N."/>
            <person name="Watson M."/>
            <person name="Adriaenssens E.M."/>
            <person name="Foster-Nyarko E."/>
            <person name="Jarju S."/>
            <person name="Secka A."/>
            <person name="Antonio M."/>
            <person name="Oren A."/>
            <person name="Chaudhuri R.R."/>
            <person name="La Ragione R."/>
            <person name="Hildebrand F."/>
            <person name="Pallen M.J."/>
        </authorList>
    </citation>
    <scope>NUCLEOTIDE SEQUENCE</scope>
    <source>
        <strain evidence="1">ChiHjej12B11-24981</strain>
    </source>
</reference>
<evidence type="ECO:0000313" key="2">
    <source>
        <dbReference type="Proteomes" id="UP000824023"/>
    </source>
</evidence>
<protein>
    <submittedName>
        <fullName evidence="1">Uncharacterized protein</fullName>
    </submittedName>
</protein>
<dbReference type="AlphaFoldDB" id="A0A9D2A5I1"/>
<accession>A0A9D2A5I1</accession>